<dbReference type="Pfam" id="PF05795">
    <property type="entry name" value="Plasmodium_Vir"/>
    <property type="match status" value="1"/>
</dbReference>
<keyword evidence="1" id="KW-0812">Transmembrane</keyword>
<reference evidence="3" key="1">
    <citation type="submission" date="2016-05" db="EMBL/GenBank/DDBJ databases">
        <authorList>
            <person name="Naeem Raeece"/>
        </authorList>
    </citation>
    <scope>NUCLEOTIDE SEQUENCE [LARGE SCALE GENOMIC DNA]</scope>
</reference>
<organism evidence="2 3">
    <name type="scientific">Plasmodium ovale wallikeri</name>
    <dbReference type="NCBI Taxonomy" id="864142"/>
    <lineage>
        <taxon>Eukaryota</taxon>
        <taxon>Sar</taxon>
        <taxon>Alveolata</taxon>
        <taxon>Apicomplexa</taxon>
        <taxon>Aconoidasida</taxon>
        <taxon>Haemosporida</taxon>
        <taxon>Plasmodiidae</taxon>
        <taxon>Plasmodium</taxon>
        <taxon>Plasmodium (Plasmodium)</taxon>
    </lineage>
</organism>
<keyword evidence="1" id="KW-0472">Membrane</keyword>
<dbReference type="EMBL" id="FLRE01002495">
    <property type="protein sequence ID" value="SBT58705.1"/>
    <property type="molecule type" value="Genomic_DNA"/>
</dbReference>
<feature type="transmembrane region" description="Helical" evidence="1">
    <location>
        <begin position="261"/>
        <end position="279"/>
    </location>
</feature>
<accession>A0A1A9ARF1</accession>
<evidence type="ECO:0000313" key="2">
    <source>
        <dbReference type="EMBL" id="SBT58705.1"/>
    </source>
</evidence>
<dbReference type="Proteomes" id="UP000078550">
    <property type="component" value="Unassembled WGS sequence"/>
</dbReference>
<dbReference type="InterPro" id="IPR008780">
    <property type="entry name" value="Plasmodium_Vir"/>
</dbReference>
<evidence type="ECO:0000256" key="1">
    <source>
        <dbReference type="SAM" id="Phobius"/>
    </source>
</evidence>
<dbReference type="AlphaFoldDB" id="A0A1A9ARF1"/>
<protein>
    <submittedName>
        <fullName evidence="2">PIR Superfamily Protein</fullName>
    </submittedName>
</protein>
<proteinExistence type="predicted"/>
<name>A0A1A9ARF1_PLAOA</name>
<evidence type="ECO:0000313" key="3">
    <source>
        <dbReference type="Proteomes" id="UP000078550"/>
    </source>
</evidence>
<sequence>MNINEENLHPYKFYKELCDKGNITPWLLKLNTEYHGIYTASDKLKNLAAQLIKNYTETAKNYVGLNDKTRCAYLNYWLDLVTKKYKVEENISQLDTTVDVYINSIWDKLQQKNNLCERKDNNYSYDEMQIRKELFDFCENRNILRNSNSHISCEQLNYWVRKKYDTYFSKENCPKYNKMVQFLTESESPFHISSTCSFYHIRNTFYDFHCDYNKDTDTYNYIYKYKIDSIKNCEYNTMSDGNRLKTFRNEHTTGKSVSTTMLSLGLTPFLICIFFFILYKFSPFGAYFRNNIINKYILRKNMNEEADELLHDISYRTPSNYQIGNHYIGYQ</sequence>
<gene>
    <name evidence="2" type="ORF">POVWA2_086750</name>
</gene>
<keyword evidence="1" id="KW-1133">Transmembrane helix</keyword>